<evidence type="ECO:0008006" key="2">
    <source>
        <dbReference type="Google" id="ProtNLM"/>
    </source>
</evidence>
<sequence length="151" mass="16659">MANLSRADKISNIAIALMANEQDSNLDKFKADYIRTSLIGPNIVVTTASYTGVVTASFDTPVITLDIQGVKQRFADIGAFLVFFRESLKPSRPATNTLAAALPNSTRVGNSVIFERNGVPYLCVEQNDMFDVRYNNQKMSMTHDDILMVFG</sequence>
<organism evidence="1">
    <name type="scientific">Pseudomonas phage HRDY3</name>
    <dbReference type="NCBI Taxonomy" id="3236930"/>
    <lineage>
        <taxon>Viruses</taxon>
    </lineage>
</organism>
<reference evidence="1" key="1">
    <citation type="submission" date="2024-07" db="EMBL/GenBank/DDBJ databases">
        <authorList>
            <person name="Bringhurst R.M."/>
            <person name="Homer T.E."/>
        </authorList>
    </citation>
    <scope>NUCLEOTIDE SEQUENCE</scope>
</reference>
<protein>
    <recommendedName>
        <fullName evidence="2">Virion structural protein</fullName>
    </recommendedName>
</protein>
<dbReference type="EMBL" id="PQ015379">
    <property type="protein sequence ID" value="XDJ15132.1"/>
    <property type="molecule type" value="Genomic_DNA"/>
</dbReference>
<name>A0AB39CE61_9VIRU</name>
<evidence type="ECO:0000313" key="1">
    <source>
        <dbReference type="EMBL" id="XDJ15132.1"/>
    </source>
</evidence>
<accession>A0AB39CE61</accession>
<proteinExistence type="predicted"/>